<dbReference type="EMBL" id="DWZI01000026">
    <property type="protein sequence ID" value="HJA85433.1"/>
    <property type="molecule type" value="Genomic_DNA"/>
</dbReference>
<evidence type="ECO:0000313" key="3">
    <source>
        <dbReference type="Proteomes" id="UP000823862"/>
    </source>
</evidence>
<evidence type="ECO:0000256" key="1">
    <source>
        <dbReference type="SAM" id="SignalP"/>
    </source>
</evidence>
<dbReference type="Proteomes" id="UP000823862">
    <property type="component" value="Unassembled WGS sequence"/>
</dbReference>
<organism evidence="2 3">
    <name type="scientific">Candidatus Bacteroides avicola</name>
    <dbReference type="NCBI Taxonomy" id="2838468"/>
    <lineage>
        <taxon>Bacteria</taxon>
        <taxon>Pseudomonadati</taxon>
        <taxon>Bacteroidota</taxon>
        <taxon>Bacteroidia</taxon>
        <taxon>Bacteroidales</taxon>
        <taxon>Bacteroidaceae</taxon>
        <taxon>Bacteroides</taxon>
    </lineage>
</organism>
<evidence type="ECO:0008006" key="4">
    <source>
        <dbReference type="Google" id="ProtNLM"/>
    </source>
</evidence>
<evidence type="ECO:0000313" key="2">
    <source>
        <dbReference type="EMBL" id="HJA85433.1"/>
    </source>
</evidence>
<protein>
    <recommendedName>
        <fullName evidence="4">DUF5119 domain-containing protein</fullName>
    </recommendedName>
</protein>
<keyword evidence="1" id="KW-0732">Signal</keyword>
<proteinExistence type="predicted"/>
<feature type="chain" id="PRO_5038679506" description="DUF5119 domain-containing protein" evidence="1">
    <location>
        <begin position="25"/>
        <end position="330"/>
    </location>
</feature>
<dbReference type="AlphaFoldDB" id="A0A9D2HWJ2"/>
<comment type="caution">
    <text evidence="2">The sequence shown here is derived from an EMBL/GenBank/DDBJ whole genome shotgun (WGS) entry which is preliminary data.</text>
</comment>
<name>A0A9D2HWJ2_9BACE</name>
<feature type="signal peptide" evidence="1">
    <location>
        <begin position="1"/>
        <end position="24"/>
    </location>
</feature>
<gene>
    <name evidence="2" type="ORF">H9950_04435</name>
</gene>
<accession>A0A9D2HWJ2</accession>
<sequence length="330" mass="37677">MRTSNLLKCLLTALTLTVNMSCNSDVFVDEFLTETPAPISLTEEASEATISFEADNWDVWSIGSIGFETYPFICDEEGNGLTLPLENGGKDYQIFCRSDYIDFRMEKCDGRSLKLHLYENLYDSPWEWTIYVGNEYEQVPISVTLNPTGKYQIDSIVYDWSKFDFYDYMLEEVESLTVLNKEGTSPARWTCYPYKFSKRKVNFYAPNNGSNIYSELDQEQIARCLGDCSVTIPDTKDGKPVMGHTEAVFGSFEQEVDVTLDKNLEVEVSIDAGKNIHITVFNNMDCYHVPFTLYASHPRTGKRLEIPGVLYSQCPVNYLILKKDVTDEQP</sequence>
<reference evidence="2" key="2">
    <citation type="submission" date="2021-04" db="EMBL/GenBank/DDBJ databases">
        <authorList>
            <person name="Gilroy R."/>
        </authorList>
    </citation>
    <scope>NUCLEOTIDE SEQUENCE</scope>
    <source>
        <strain evidence="2">ChiHjej12B11-9795</strain>
    </source>
</reference>
<reference evidence="2" key="1">
    <citation type="journal article" date="2021" name="PeerJ">
        <title>Extensive microbial diversity within the chicken gut microbiome revealed by metagenomics and culture.</title>
        <authorList>
            <person name="Gilroy R."/>
            <person name="Ravi A."/>
            <person name="Getino M."/>
            <person name="Pursley I."/>
            <person name="Horton D.L."/>
            <person name="Alikhan N.F."/>
            <person name="Baker D."/>
            <person name="Gharbi K."/>
            <person name="Hall N."/>
            <person name="Watson M."/>
            <person name="Adriaenssens E.M."/>
            <person name="Foster-Nyarko E."/>
            <person name="Jarju S."/>
            <person name="Secka A."/>
            <person name="Antonio M."/>
            <person name="Oren A."/>
            <person name="Chaudhuri R.R."/>
            <person name="La Ragione R."/>
            <person name="Hildebrand F."/>
            <person name="Pallen M.J."/>
        </authorList>
    </citation>
    <scope>NUCLEOTIDE SEQUENCE</scope>
    <source>
        <strain evidence="2">ChiHjej12B11-9795</strain>
    </source>
</reference>